<gene>
    <name evidence="9" type="primary">vanT</name>
    <name evidence="9" type="ORF">H8S57_02130</name>
</gene>
<keyword evidence="7" id="KW-0472">Membrane</keyword>
<dbReference type="GO" id="GO:0008784">
    <property type="term" value="F:alanine racemase activity"/>
    <property type="evidence" value="ECO:0007669"/>
    <property type="project" value="UniProtKB-UniRule"/>
</dbReference>
<comment type="catalytic activity">
    <reaction evidence="4">
        <text>L-alanine = D-alanine</text>
        <dbReference type="Rhea" id="RHEA:20249"/>
        <dbReference type="ChEBI" id="CHEBI:57416"/>
        <dbReference type="ChEBI" id="CHEBI:57972"/>
        <dbReference type="EC" id="5.1.1.1"/>
    </reaction>
</comment>
<comment type="pathway">
    <text evidence="4">Amino-acid biosynthesis; D-alanine biosynthesis; D-alanine from L-alanine: step 1/1.</text>
</comment>
<comment type="cofactor">
    <cofactor evidence="1 4 5">
        <name>pyridoxal 5'-phosphate</name>
        <dbReference type="ChEBI" id="CHEBI:597326"/>
    </cofactor>
</comment>
<dbReference type="GO" id="GO:0016747">
    <property type="term" value="F:acyltransferase activity, transferring groups other than amino-acyl groups"/>
    <property type="evidence" value="ECO:0007669"/>
    <property type="project" value="InterPro"/>
</dbReference>
<evidence type="ECO:0000256" key="1">
    <source>
        <dbReference type="ARBA" id="ARBA00001933"/>
    </source>
</evidence>
<dbReference type="PANTHER" id="PTHR30511">
    <property type="entry name" value="ALANINE RACEMASE"/>
    <property type="match status" value="1"/>
</dbReference>
<feature type="transmembrane region" description="Helical" evidence="7">
    <location>
        <begin position="244"/>
        <end position="264"/>
    </location>
</feature>
<dbReference type="SMART" id="SM01005">
    <property type="entry name" value="Ala_racemase_C"/>
    <property type="match status" value="1"/>
</dbReference>
<feature type="active site" description="Proton acceptor; specific for D-alanine" evidence="4">
    <location>
        <position position="370"/>
    </location>
</feature>
<evidence type="ECO:0000256" key="6">
    <source>
        <dbReference type="PIRSR" id="PIRSR600821-52"/>
    </source>
</evidence>
<feature type="binding site" evidence="4 6">
    <location>
        <position position="464"/>
    </location>
    <ligand>
        <name>substrate</name>
    </ligand>
</feature>
<evidence type="ECO:0000256" key="7">
    <source>
        <dbReference type="SAM" id="Phobius"/>
    </source>
</evidence>
<feature type="transmembrane region" description="Helical" evidence="7">
    <location>
        <begin position="80"/>
        <end position="99"/>
    </location>
</feature>
<dbReference type="FunFam" id="3.20.20.10:FF:000002">
    <property type="entry name" value="Alanine racemase"/>
    <property type="match status" value="1"/>
</dbReference>
<keyword evidence="3 4" id="KW-0413">Isomerase</keyword>
<feature type="transmembrane region" description="Helical" evidence="7">
    <location>
        <begin position="307"/>
        <end position="327"/>
    </location>
</feature>
<dbReference type="InterPro" id="IPR011079">
    <property type="entry name" value="Ala_racemase_C"/>
</dbReference>
<comment type="similarity">
    <text evidence="4">Belongs to the alanine racemase family.</text>
</comment>
<evidence type="ECO:0000256" key="2">
    <source>
        <dbReference type="ARBA" id="ARBA00022898"/>
    </source>
</evidence>
<dbReference type="GO" id="GO:0005829">
    <property type="term" value="C:cytosol"/>
    <property type="evidence" value="ECO:0007669"/>
    <property type="project" value="TreeGrafter"/>
</dbReference>
<name>A0A8J6JD63_9FIRM</name>
<dbReference type="Gene3D" id="3.20.20.10">
    <property type="entry name" value="Alanine racemase"/>
    <property type="match status" value="1"/>
</dbReference>
<feature type="transmembrane region" description="Helical" evidence="7">
    <location>
        <begin position="119"/>
        <end position="138"/>
    </location>
</feature>
<dbReference type="PROSITE" id="PS00395">
    <property type="entry name" value="ALANINE_RACEMASE"/>
    <property type="match status" value="1"/>
</dbReference>
<sequence>MKQCRLGGLDRFRPVAALLVVAIHTGPLLSWSRDVNYLLCDILARLAVPFFFAVSGYFLVPELRARGVSALLPFLKKGLLLYGLSALLYAPINLYSGYFSQPGLPLELLRDACFNGLFYHLWYFPAVLLGGCIVCLLVRRLRLATAAAVCAVLYVLGLLGDSYYAFTNAIPPLKAFYEALFQCFDYTRNGLFFAPLFLLLGGWLAGRGNRRADGRYAAGLLLSLGLLLAEGLLVKQFHLARFDALYLSLPLCIFFLLCWLRGLDLPARPQLRRWSAAVYLLHPLCILLVRGVAKALGLSALLIENRLLHYLAVVFLSGLLAAPFALVPRKRPEPERGRAWIELDAAALRHNVNVLSGLLPEGCALTAVLKANAYGHGDLECARICQKAGIRSFAVATAAEGARLRRAGVRGDILVLGWSGAGAVPLLRRYRLTQTVVSPEHARLLDRCGKRLRVHIKIDTGMHRLGTGWDDAASLRELYACSHLQVKGLFTHLAASETCSPSDQACTQAQIRRFWHAVETLSGAGLPIGALHIQSSYGLLNYGPLEGCGWVRTGIALYGLLSAPQDHPRICPDLRPVLALRARVAQIHTLEPGEHAGYDGAFTASRPTRLALITIGYADGWPRALSCGRGRVLLHGQPAPIAGLICMDQLLADVTEIPDVRPGDTATLIGRDGDAVLTAEAAAEAAGTITNELLSRLGPRLPRIVGSEA</sequence>
<dbReference type="Pfam" id="PF00842">
    <property type="entry name" value="Ala_racemase_C"/>
    <property type="match status" value="1"/>
</dbReference>
<accession>A0A8J6JD63</accession>
<dbReference type="InterPro" id="IPR000821">
    <property type="entry name" value="Ala_racemase"/>
</dbReference>
<evidence type="ECO:0000313" key="10">
    <source>
        <dbReference type="Proteomes" id="UP000661435"/>
    </source>
</evidence>
<dbReference type="EC" id="5.1.1.1" evidence="4"/>
<keyword evidence="10" id="KW-1185">Reference proteome</keyword>
<feature type="binding site" evidence="4 6">
    <location>
        <position position="647"/>
    </location>
    <ligand>
        <name>substrate</name>
    </ligand>
</feature>
<evidence type="ECO:0000256" key="3">
    <source>
        <dbReference type="ARBA" id="ARBA00023235"/>
    </source>
</evidence>
<feature type="transmembrane region" description="Helical" evidence="7">
    <location>
        <begin position="145"/>
        <end position="166"/>
    </location>
</feature>
<dbReference type="PRINTS" id="PR00992">
    <property type="entry name" value="ALARACEMASE"/>
</dbReference>
<reference evidence="9" key="1">
    <citation type="submission" date="2020-08" db="EMBL/GenBank/DDBJ databases">
        <title>Genome public.</title>
        <authorList>
            <person name="Liu C."/>
            <person name="Sun Q."/>
        </authorList>
    </citation>
    <scope>NUCLEOTIDE SEQUENCE</scope>
    <source>
        <strain evidence="9">NSJ-51</strain>
    </source>
</reference>
<keyword evidence="2 4" id="KW-0663">Pyridoxal phosphate</keyword>
<keyword evidence="7" id="KW-0812">Transmembrane</keyword>
<dbReference type="SUPFAM" id="SSF51419">
    <property type="entry name" value="PLP-binding barrel"/>
    <property type="match status" value="1"/>
</dbReference>
<dbReference type="EMBL" id="JACOPP010000002">
    <property type="protein sequence ID" value="MBC5732524.1"/>
    <property type="molecule type" value="Genomic_DNA"/>
</dbReference>
<evidence type="ECO:0000313" key="9">
    <source>
        <dbReference type="EMBL" id="MBC5732524.1"/>
    </source>
</evidence>
<dbReference type="InterPro" id="IPR009006">
    <property type="entry name" value="Ala_racemase/Decarboxylase_C"/>
</dbReference>
<comment type="function">
    <text evidence="4">Catalyzes the interconversion of L-alanine and D-alanine. May also act on other amino acids.</text>
</comment>
<feature type="transmembrane region" description="Helical" evidence="7">
    <location>
        <begin position="276"/>
        <end position="301"/>
    </location>
</feature>
<dbReference type="Pfam" id="PF01168">
    <property type="entry name" value="Ala_racemase_N"/>
    <property type="match status" value="1"/>
</dbReference>
<protein>
    <recommendedName>
        <fullName evidence="4">Alanine racemase</fullName>
        <ecNumber evidence="4">5.1.1.1</ecNumber>
    </recommendedName>
</protein>
<feature type="transmembrane region" description="Helical" evidence="7">
    <location>
        <begin position="12"/>
        <end position="30"/>
    </location>
</feature>
<dbReference type="SUPFAM" id="SSF50621">
    <property type="entry name" value="Alanine racemase C-terminal domain-like"/>
    <property type="match status" value="1"/>
</dbReference>
<comment type="caution">
    <text evidence="9">The sequence shown here is derived from an EMBL/GenBank/DDBJ whole genome shotgun (WGS) entry which is preliminary data.</text>
</comment>
<dbReference type="PANTHER" id="PTHR30511:SF0">
    <property type="entry name" value="ALANINE RACEMASE, CATABOLIC-RELATED"/>
    <property type="match status" value="1"/>
</dbReference>
<feature type="transmembrane region" description="Helical" evidence="7">
    <location>
        <begin position="186"/>
        <end position="205"/>
    </location>
</feature>
<feature type="domain" description="Alanine racemase C-terminal" evidence="8">
    <location>
        <begin position="577"/>
        <end position="706"/>
    </location>
</feature>
<feature type="modified residue" description="N6-(pyridoxal phosphate)lysine" evidence="4 5">
    <location>
        <position position="370"/>
    </location>
</feature>
<evidence type="ECO:0000256" key="4">
    <source>
        <dbReference type="HAMAP-Rule" id="MF_01201"/>
    </source>
</evidence>
<dbReference type="InterPro" id="IPR002656">
    <property type="entry name" value="Acyl_transf_3_dom"/>
</dbReference>
<dbReference type="HAMAP" id="MF_01201">
    <property type="entry name" value="Ala_racemase"/>
    <property type="match status" value="1"/>
</dbReference>
<evidence type="ECO:0000256" key="5">
    <source>
        <dbReference type="PIRSR" id="PIRSR600821-50"/>
    </source>
</evidence>
<evidence type="ECO:0000259" key="8">
    <source>
        <dbReference type="SMART" id="SM01005"/>
    </source>
</evidence>
<dbReference type="UniPathway" id="UPA00042">
    <property type="reaction ID" value="UER00497"/>
</dbReference>
<organism evidence="9 10">
    <name type="scientific">Lawsonibacter hominis</name>
    <dbReference type="NCBI Taxonomy" id="2763053"/>
    <lineage>
        <taxon>Bacteria</taxon>
        <taxon>Bacillati</taxon>
        <taxon>Bacillota</taxon>
        <taxon>Clostridia</taxon>
        <taxon>Eubacteriales</taxon>
        <taxon>Oscillospiraceae</taxon>
        <taxon>Lawsonibacter</taxon>
    </lineage>
</organism>
<dbReference type="RefSeq" id="WP_186906423.1">
    <property type="nucleotide sequence ID" value="NZ_JACOPP010000002.1"/>
</dbReference>
<dbReference type="InterPro" id="IPR029066">
    <property type="entry name" value="PLP-binding_barrel"/>
</dbReference>
<dbReference type="NCBIfam" id="TIGR00492">
    <property type="entry name" value="alr"/>
    <property type="match status" value="1"/>
</dbReference>
<proteinExistence type="inferred from homology"/>
<dbReference type="GO" id="GO:0030632">
    <property type="term" value="P:D-alanine biosynthetic process"/>
    <property type="evidence" value="ECO:0007669"/>
    <property type="project" value="UniProtKB-UniRule"/>
</dbReference>
<dbReference type="InterPro" id="IPR001608">
    <property type="entry name" value="Ala_racemase_N"/>
</dbReference>
<feature type="transmembrane region" description="Helical" evidence="7">
    <location>
        <begin position="42"/>
        <end position="60"/>
    </location>
</feature>
<dbReference type="InterPro" id="IPR020622">
    <property type="entry name" value="Ala_racemase_pyridoxalP-BS"/>
</dbReference>
<feature type="active site" description="Proton acceptor; specific for L-alanine" evidence="4">
    <location>
        <position position="598"/>
    </location>
</feature>
<dbReference type="GO" id="GO:0030170">
    <property type="term" value="F:pyridoxal phosphate binding"/>
    <property type="evidence" value="ECO:0007669"/>
    <property type="project" value="UniProtKB-UniRule"/>
</dbReference>
<dbReference type="Gene3D" id="2.40.37.10">
    <property type="entry name" value="Lyase, Ornithine Decarboxylase, Chain A, domain 1"/>
    <property type="match status" value="1"/>
</dbReference>
<dbReference type="AlphaFoldDB" id="A0A8J6JD63"/>
<keyword evidence="7" id="KW-1133">Transmembrane helix</keyword>
<dbReference type="NCBIfam" id="NF033131">
    <property type="entry name" value="vanT-G-Cterm"/>
    <property type="match status" value="1"/>
</dbReference>
<dbReference type="Pfam" id="PF01757">
    <property type="entry name" value="Acyl_transf_3"/>
    <property type="match status" value="1"/>
</dbReference>
<dbReference type="Proteomes" id="UP000661435">
    <property type="component" value="Unassembled WGS sequence"/>
</dbReference>